<proteinExistence type="predicted"/>
<gene>
    <name evidence="2" type="ORF">EVEC_LOCUS10700</name>
</gene>
<name>A0A0N4VKK4_ENTVE</name>
<dbReference type="AlphaFoldDB" id="A0A0N4VKK4"/>
<feature type="compositionally biased region" description="Polar residues" evidence="1">
    <location>
        <begin position="1"/>
        <end position="12"/>
    </location>
</feature>
<protein>
    <submittedName>
        <fullName evidence="4">C3H1-type domain-containing protein</fullName>
    </submittedName>
</protein>
<feature type="region of interest" description="Disordered" evidence="1">
    <location>
        <begin position="1"/>
        <end position="59"/>
    </location>
</feature>
<feature type="region of interest" description="Disordered" evidence="1">
    <location>
        <begin position="133"/>
        <end position="203"/>
    </location>
</feature>
<evidence type="ECO:0000256" key="1">
    <source>
        <dbReference type="SAM" id="MobiDB-lite"/>
    </source>
</evidence>
<dbReference type="WBParaSite" id="EVEC_0001139201-mRNA-1">
    <property type="protein sequence ID" value="EVEC_0001139201-mRNA-1"/>
    <property type="gene ID" value="EVEC_0001139201"/>
</dbReference>
<sequence>MEVGQGSKQMFSTEPDLTIDSTNSAQIGANHGSEVQHPPDPHAQTVSSENDQSSYDWTPWSFFTQPRASEVDEQSTVATQYSFTPVTADSEQVSQENAGSVMSQDFHFDAVPDAINLTAYVAGQLMEASAQLTVGRTKKKGKGKQHKKRGRKLSGKGKKKHASFDPWRVPPTPPPSPVDSECNSDSDAESVYESSDQSDDEDEQVAAVQCDLYKFCGFCTMDDECPLVHRRYASSDSRC</sequence>
<evidence type="ECO:0000313" key="3">
    <source>
        <dbReference type="Proteomes" id="UP000274131"/>
    </source>
</evidence>
<reference evidence="4" key="1">
    <citation type="submission" date="2017-02" db="UniProtKB">
        <authorList>
            <consortium name="WormBaseParasite"/>
        </authorList>
    </citation>
    <scope>IDENTIFICATION</scope>
</reference>
<organism evidence="4">
    <name type="scientific">Enterobius vermicularis</name>
    <name type="common">Human pinworm</name>
    <dbReference type="NCBI Taxonomy" id="51028"/>
    <lineage>
        <taxon>Eukaryota</taxon>
        <taxon>Metazoa</taxon>
        <taxon>Ecdysozoa</taxon>
        <taxon>Nematoda</taxon>
        <taxon>Chromadorea</taxon>
        <taxon>Rhabditida</taxon>
        <taxon>Spirurina</taxon>
        <taxon>Oxyuridomorpha</taxon>
        <taxon>Oxyuroidea</taxon>
        <taxon>Oxyuridae</taxon>
        <taxon>Enterobius</taxon>
    </lineage>
</organism>
<reference evidence="2 3" key="2">
    <citation type="submission" date="2018-10" db="EMBL/GenBank/DDBJ databases">
        <authorList>
            <consortium name="Pathogen Informatics"/>
        </authorList>
    </citation>
    <scope>NUCLEOTIDE SEQUENCE [LARGE SCALE GENOMIC DNA]</scope>
</reference>
<feature type="compositionally biased region" description="Polar residues" evidence="1">
    <location>
        <begin position="44"/>
        <end position="59"/>
    </location>
</feature>
<evidence type="ECO:0000313" key="4">
    <source>
        <dbReference type="WBParaSite" id="EVEC_0001139201-mRNA-1"/>
    </source>
</evidence>
<feature type="compositionally biased region" description="Acidic residues" evidence="1">
    <location>
        <begin position="182"/>
        <end position="203"/>
    </location>
</feature>
<dbReference type="EMBL" id="UXUI01011111">
    <property type="protein sequence ID" value="VDD95949.1"/>
    <property type="molecule type" value="Genomic_DNA"/>
</dbReference>
<keyword evidence="3" id="KW-1185">Reference proteome</keyword>
<feature type="compositionally biased region" description="Basic residues" evidence="1">
    <location>
        <begin position="136"/>
        <end position="161"/>
    </location>
</feature>
<evidence type="ECO:0000313" key="2">
    <source>
        <dbReference type="EMBL" id="VDD95949.1"/>
    </source>
</evidence>
<dbReference type="Proteomes" id="UP000274131">
    <property type="component" value="Unassembled WGS sequence"/>
</dbReference>
<feature type="compositionally biased region" description="Pro residues" evidence="1">
    <location>
        <begin position="168"/>
        <end position="177"/>
    </location>
</feature>
<accession>A0A0N4VKK4</accession>